<evidence type="ECO:0000313" key="3">
    <source>
        <dbReference type="Proteomes" id="UP001163846"/>
    </source>
</evidence>
<keyword evidence="1" id="KW-0812">Transmembrane</keyword>
<reference evidence="2" key="1">
    <citation type="submission" date="2022-08" db="EMBL/GenBank/DDBJ databases">
        <authorList>
            <consortium name="DOE Joint Genome Institute"/>
            <person name="Min B."/>
            <person name="Riley R."/>
            <person name="Sierra-Patev S."/>
            <person name="Naranjo-Ortiz M."/>
            <person name="Looney B."/>
            <person name="Konkel Z."/>
            <person name="Slot J.C."/>
            <person name="Sakamoto Y."/>
            <person name="Steenwyk J.L."/>
            <person name="Rokas A."/>
            <person name="Carro J."/>
            <person name="Camarero S."/>
            <person name="Ferreira P."/>
            <person name="Molpeceres G."/>
            <person name="Ruiz-Duenas F.J."/>
            <person name="Serrano A."/>
            <person name="Henrissat B."/>
            <person name="Drula E."/>
            <person name="Hughes K.W."/>
            <person name="Mata J.L."/>
            <person name="Ishikawa N.K."/>
            <person name="Vargas-Isla R."/>
            <person name="Ushijima S."/>
            <person name="Smith C.A."/>
            <person name="Ahrendt S."/>
            <person name="Andreopoulos W."/>
            <person name="He G."/>
            <person name="Labutti K."/>
            <person name="Lipzen A."/>
            <person name="Ng V."/>
            <person name="Sandor L."/>
            <person name="Barry K."/>
            <person name="Martinez A.T."/>
            <person name="Xiao Y."/>
            <person name="Gibbons J.G."/>
            <person name="Terashima K."/>
            <person name="Hibbett D.S."/>
            <person name="Grigoriev I.V."/>
        </authorList>
    </citation>
    <scope>NUCLEOTIDE SEQUENCE</scope>
    <source>
        <strain evidence="2">TFB9207</strain>
    </source>
</reference>
<protein>
    <submittedName>
        <fullName evidence="2">Uncharacterized protein</fullName>
    </submittedName>
</protein>
<organism evidence="2 3">
    <name type="scientific">Lentinula raphanica</name>
    <dbReference type="NCBI Taxonomy" id="153919"/>
    <lineage>
        <taxon>Eukaryota</taxon>
        <taxon>Fungi</taxon>
        <taxon>Dikarya</taxon>
        <taxon>Basidiomycota</taxon>
        <taxon>Agaricomycotina</taxon>
        <taxon>Agaricomycetes</taxon>
        <taxon>Agaricomycetidae</taxon>
        <taxon>Agaricales</taxon>
        <taxon>Marasmiineae</taxon>
        <taxon>Omphalotaceae</taxon>
        <taxon>Lentinula</taxon>
    </lineage>
</organism>
<evidence type="ECO:0000256" key="1">
    <source>
        <dbReference type="SAM" id="Phobius"/>
    </source>
</evidence>
<gene>
    <name evidence="2" type="ORF">F5878DRAFT_321334</name>
</gene>
<keyword evidence="3" id="KW-1185">Reference proteome</keyword>
<sequence>MHVQLHVFSACMCARGCMSLSFLLFNLKEQQWVDRHNRESRVETRGCGTRYRPLRNIPNATQTGRYLVGLYLA</sequence>
<feature type="transmembrane region" description="Helical" evidence="1">
    <location>
        <begin position="6"/>
        <end position="27"/>
    </location>
</feature>
<name>A0AA38PLR7_9AGAR</name>
<comment type="caution">
    <text evidence="2">The sequence shown here is derived from an EMBL/GenBank/DDBJ whole genome shotgun (WGS) entry which is preliminary data.</text>
</comment>
<accession>A0AA38PLR7</accession>
<dbReference type="Proteomes" id="UP001163846">
    <property type="component" value="Unassembled WGS sequence"/>
</dbReference>
<evidence type="ECO:0000313" key="2">
    <source>
        <dbReference type="EMBL" id="KAJ3845289.1"/>
    </source>
</evidence>
<keyword evidence="1" id="KW-1133">Transmembrane helix</keyword>
<dbReference type="EMBL" id="MU805939">
    <property type="protein sequence ID" value="KAJ3845289.1"/>
    <property type="molecule type" value="Genomic_DNA"/>
</dbReference>
<proteinExistence type="predicted"/>
<keyword evidence="1" id="KW-0472">Membrane</keyword>
<dbReference type="AlphaFoldDB" id="A0AA38PLR7"/>